<dbReference type="Proteomes" id="UP000215747">
    <property type="component" value="Unassembled WGS sequence"/>
</dbReference>
<dbReference type="EMBL" id="NGPL01000084">
    <property type="protein sequence ID" value="OYS66635.1"/>
    <property type="molecule type" value="Genomic_DNA"/>
</dbReference>
<name>A0A256SID1_LIMRT</name>
<accession>A0A256SID1</accession>
<organism evidence="1 2">
    <name type="scientific">Limosilactobacillus reuteri</name>
    <name type="common">Lactobacillus reuteri</name>
    <dbReference type="NCBI Taxonomy" id="1598"/>
    <lineage>
        <taxon>Bacteria</taxon>
        <taxon>Bacillati</taxon>
        <taxon>Bacillota</taxon>
        <taxon>Bacilli</taxon>
        <taxon>Lactobacillales</taxon>
        <taxon>Lactobacillaceae</taxon>
        <taxon>Limosilactobacillus</taxon>
    </lineage>
</organism>
<proteinExistence type="predicted"/>
<dbReference type="AlphaFoldDB" id="A0A256SID1"/>
<gene>
    <name evidence="1" type="ORF">CBF96_10070</name>
</gene>
<reference evidence="2" key="1">
    <citation type="submission" date="2017-05" db="EMBL/GenBank/DDBJ databases">
        <authorList>
            <person name="Lin X.B."/>
            <person name="Stothard P."/>
            <person name="Tasseva G."/>
            <person name="Walter J."/>
        </authorList>
    </citation>
    <scope>NUCLEOTIDE SEQUENCE [LARGE SCALE GENOMIC DNA]</scope>
    <source>
        <strain evidence="2">114h</strain>
    </source>
</reference>
<dbReference type="RefSeq" id="WP_094537452.1">
    <property type="nucleotide sequence ID" value="NZ_NGPL01000084.1"/>
</dbReference>
<evidence type="ECO:0000313" key="2">
    <source>
        <dbReference type="Proteomes" id="UP000215747"/>
    </source>
</evidence>
<evidence type="ECO:0000313" key="1">
    <source>
        <dbReference type="EMBL" id="OYS66635.1"/>
    </source>
</evidence>
<protein>
    <submittedName>
        <fullName evidence="1">Uncharacterized protein</fullName>
    </submittedName>
</protein>
<comment type="caution">
    <text evidence="1">The sequence shown here is derived from an EMBL/GenBank/DDBJ whole genome shotgun (WGS) entry which is preliminary data.</text>
</comment>
<sequence length="95" mass="10740">MLMDSVVKFYREGRKAGDDRLVAEDIANVTDIGIDRTNQLIGNINQRSLVVRTLHSVEVAFSYLTINDGDKHYRLTTRRDLLKGNTLIVGEDVGY</sequence>
<reference evidence="1 2" key="2">
    <citation type="submission" date="2017-09" db="EMBL/GenBank/DDBJ databases">
        <title>Tripartite evolution among Lactobacillus johnsonii, Lactobacillus taiwanensis, Lactobacillus reuteri and their rodent host.</title>
        <authorList>
            <person name="Wang T."/>
            <person name="Knowles S."/>
            <person name="Cheng C."/>
        </authorList>
    </citation>
    <scope>NUCLEOTIDE SEQUENCE [LARGE SCALE GENOMIC DNA]</scope>
    <source>
        <strain evidence="1 2">114h</strain>
    </source>
</reference>